<dbReference type="SUPFAM" id="SSF55785">
    <property type="entry name" value="PYP-like sensor domain (PAS domain)"/>
    <property type="match status" value="1"/>
</dbReference>
<dbReference type="CDD" id="cd00156">
    <property type="entry name" value="REC"/>
    <property type="match status" value="1"/>
</dbReference>
<comment type="caution">
    <text evidence="20">The sequence shown here is derived from an EMBL/GenBank/DDBJ whole genome shotgun (WGS) entry which is preliminary data.</text>
</comment>
<dbReference type="EMBL" id="PDKW01000041">
    <property type="protein sequence ID" value="PGH56574.1"/>
    <property type="molecule type" value="Genomic_DNA"/>
</dbReference>
<dbReference type="InterPro" id="IPR013655">
    <property type="entry name" value="PAS_fold_3"/>
</dbReference>
<dbReference type="PROSITE" id="PS50113">
    <property type="entry name" value="PAC"/>
    <property type="match status" value="1"/>
</dbReference>
<proteinExistence type="predicted"/>
<feature type="domain" description="Response regulatory" evidence="18">
    <location>
        <begin position="22"/>
        <end position="140"/>
    </location>
</feature>
<evidence type="ECO:0000313" key="20">
    <source>
        <dbReference type="EMBL" id="PGH56574.1"/>
    </source>
</evidence>
<dbReference type="EC" id="2.7.13.3" evidence="2"/>
<dbReference type="NCBIfam" id="TIGR00229">
    <property type="entry name" value="sensory_box"/>
    <property type="match status" value="1"/>
</dbReference>
<evidence type="ECO:0000256" key="1">
    <source>
        <dbReference type="ARBA" id="ARBA00000085"/>
    </source>
</evidence>
<feature type="region of interest" description="Disordered" evidence="17">
    <location>
        <begin position="417"/>
        <end position="450"/>
    </location>
</feature>
<dbReference type="Proteomes" id="UP000225379">
    <property type="component" value="Unassembled WGS sequence"/>
</dbReference>
<dbReference type="InterPro" id="IPR035965">
    <property type="entry name" value="PAS-like_dom_sf"/>
</dbReference>
<feature type="compositionally biased region" description="Low complexity" evidence="17">
    <location>
        <begin position="424"/>
        <end position="440"/>
    </location>
</feature>
<evidence type="ECO:0000256" key="13">
    <source>
        <dbReference type="ARBA" id="ARBA00022991"/>
    </source>
</evidence>
<dbReference type="Pfam" id="PF00072">
    <property type="entry name" value="Response_reg"/>
    <property type="match status" value="1"/>
</dbReference>
<dbReference type="InterPro" id="IPR011006">
    <property type="entry name" value="CheY-like_superfamily"/>
</dbReference>
<dbReference type="InterPro" id="IPR000700">
    <property type="entry name" value="PAS-assoc_C"/>
</dbReference>
<keyword evidence="21" id="KW-1185">Reference proteome</keyword>
<evidence type="ECO:0000259" key="18">
    <source>
        <dbReference type="PROSITE" id="PS50110"/>
    </source>
</evidence>
<dbReference type="Gene3D" id="3.30.450.20">
    <property type="entry name" value="PAS domain"/>
    <property type="match status" value="1"/>
</dbReference>
<evidence type="ECO:0000256" key="8">
    <source>
        <dbReference type="ARBA" id="ARBA00022679"/>
    </source>
</evidence>
<dbReference type="OrthoDB" id="341208at2"/>
<evidence type="ECO:0000256" key="4">
    <source>
        <dbReference type="ARBA" id="ARBA00022553"/>
    </source>
</evidence>
<dbReference type="SMART" id="SM00911">
    <property type="entry name" value="HWE_HK"/>
    <property type="match status" value="1"/>
</dbReference>
<dbReference type="PANTHER" id="PTHR41523">
    <property type="entry name" value="TWO-COMPONENT SYSTEM SENSOR PROTEIN"/>
    <property type="match status" value="1"/>
</dbReference>
<evidence type="ECO:0000313" key="21">
    <source>
        <dbReference type="Proteomes" id="UP000225379"/>
    </source>
</evidence>
<feature type="modified residue" description="4-aspartylphosphate" evidence="16">
    <location>
        <position position="75"/>
    </location>
</feature>
<dbReference type="SUPFAM" id="SSF52172">
    <property type="entry name" value="CheY-like"/>
    <property type="match status" value="1"/>
</dbReference>
<comment type="catalytic activity">
    <reaction evidence="1">
        <text>ATP + protein L-histidine = ADP + protein N-phospho-L-histidine.</text>
        <dbReference type="EC" id="2.7.13.3"/>
    </reaction>
</comment>
<dbReference type="GO" id="GO:0005524">
    <property type="term" value="F:ATP binding"/>
    <property type="evidence" value="ECO:0007669"/>
    <property type="project" value="UniProtKB-KW"/>
</dbReference>
<evidence type="ECO:0000256" key="15">
    <source>
        <dbReference type="ARBA" id="ARBA00023170"/>
    </source>
</evidence>
<keyword evidence="10" id="KW-0547">Nucleotide-binding</keyword>
<dbReference type="CDD" id="cd00130">
    <property type="entry name" value="PAS"/>
    <property type="match status" value="1"/>
</dbReference>
<keyword evidence="6" id="KW-0285">Flavoprotein</keyword>
<organism evidence="20 21">
    <name type="scientific">Azospirillum palustre</name>
    <dbReference type="NCBI Taxonomy" id="2044885"/>
    <lineage>
        <taxon>Bacteria</taxon>
        <taxon>Pseudomonadati</taxon>
        <taxon>Pseudomonadota</taxon>
        <taxon>Alphaproteobacteria</taxon>
        <taxon>Rhodospirillales</taxon>
        <taxon>Azospirillaceae</taxon>
        <taxon>Azospirillum</taxon>
    </lineage>
</organism>
<feature type="domain" description="PAC" evidence="19">
    <location>
        <begin position="233"/>
        <end position="285"/>
    </location>
</feature>
<evidence type="ECO:0000256" key="12">
    <source>
        <dbReference type="ARBA" id="ARBA00022840"/>
    </source>
</evidence>
<dbReference type="GO" id="GO:0009881">
    <property type="term" value="F:photoreceptor activity"/>
    <property type="evidence" value="ECO:0007669"/>
    <property type="project" value="UniProtKB-KW"/>
</dbReference>
<dbReference type="InterPro" id="IPR000014">
    <property type="entry name" value="PAS"/>
</dbReference>
<keyword evidence="4 16" id="KW-0597">Phosphoprotein</keyword>
<dbReference type="PANTHER" id="PTHR41523:SF7">
    <property type="entry name" value="HISTIDINE KINASE"/>
    <property type="match status" value="1"/>
</dbReference>
<evidence type="ECO:0000256" key="11">
    <source>
        <dbReference type="ARBA" id="ARBA00022777"/>
    </source>
</evidence>
<dbReference type="PROSITE" id="PS50110">
    <property type="entry name" value="RESPONSE_REGULATORY"/>
    <property type="match status" value="1"/>
</dbReference>
<dbReference type="Gene3D" id="3.40.50.2300">
    <property type="match status" value="1"/>
</dbReference>
<dbReference type="AlphaFoldDB" id="A0A2B8B5L1"/>
<evidence type="ECO:0000256" key="3">
    <source>
        <dbReference type="ARBA" id="ARBA00022543"/>
    </source>
</evidence>
<protein>
    <recommendedName>
        <fullName evidence="2">histidine kinase</fullName>
        <ecNumber evidence="2">2.7.13.3</ecNumber>
    </recommendedName>
</protein>
<dbReference type="InterPro" id="IPR001610">
    <property type="entry name" value="PAC"/>
</dbReference>
<dbReference type="GO" id="GO:0004673">
    <property type="term" value="F:protein histidine kinase activity"/>
    <property type="evidence" value="ECO:0007669"/>
    <property type="project" value="UniProtKB-EC"/>
</dbReference>
<name>A0A2B8B5L1_9PROT</name>
<sequence length="518" mass="56120">MADVIDTAAGDAAGLGPPTPCRVLLLEDSGIDADLVREHLLMIDDHAFDVHRVETRQAFIEAVTDGGPFDLILSDFDLPDFDGMSALAIARDRLPRVPFIFVSGMLGEENAIEALKKGATDYVVKLRMERLQVVVRRALIEARDRNELADKRAALAESEARLRFALEAGRLGSWELTLATKRLRVSSICAANLGLADPADIPTYDRLLERVHPDDREHQQAMVRQAVSSGSPLDMEYRTIWPDGSVHWVQVRGRAIYDKDGAPTGMAGVSLNITDRKKAEERQLLLLEELNHRVKNTLAMVQSIAKQTLRAAPSVEAFPDAFQSRLRALAQAHDLLTRRHWQGASLSEIAALTLEPHVHAGRVKVAGPPVNLTTGVAVSLHLAFHELATNAAKYGALSAEDGRVDLDWEIVKPGQTPVRDGVCQSSSSQAGSNHASSGQADSGQTGGRSVRSGAGALVLRWRESGGPPVAPPTRRGFGSRLIERGLAHELEGDVALAFETAGVRCRLVIPLSSRVSPQ</sequence>
<accession>A0A2B8B5L1</accession>
<dbReference type="SMART" id="SM00086">
    <property type="entry name" value="PAC"/>
    <property type="match status" value="1"/>
</dbReference>
<reference evidence="21" key="1">
    <citation type="submission" date="2017-10" db="EMBL/GenBank/DDBJ databases">
        <authorList>
            <person name="Kravchenko I.K."/>
            <person name="Grouzdev D.S."/>
        </authorList>
    </citation>
    <scope>NUCLEOTIDE SEQUENCE [LARGE SCALE GENOMIC DNA]</scope>
    <source>
        <strain evidence="21">B2</strain>
    </source>
</reference>
<evidence type="ECO:0000256" key="17">
    <source>
        <dbReference type="SAM" id="MobiDB-lite"/>
    </source>
</evidence>
<keyword evidence="15" id="KW-0675">Receptor</keyword>
<keyword evidence="13" id="KW-0157">Chromophore</keyword>
<keyword evidence="5" id="KW-0716">Sensory transduction</keyword>
<dbReference type="GO" id="GO:0000160">
    <property type="term" value="P:phosphorelay signal transduction system"/>
    <property type="evidence" value="ECO:0007669"/>
    <property type="project" value="InterPro"/>
</dbReference>
<evidence type="ECO:0000256" key="5">
    <source>
        <dbReference type="ARBA" id="ARBA00022606"/>
    </source>
</evidence>
<dbReference type="InterPro" id="IPR011102">
    <property type="entry name" value="Sig_transdc_His_kinase_HWE"/>
</dbReference>
<dbReference type="Gene3D" id="2.10.70.100">
    <property type="match status" value="1"/>
</dbReference>
<evidence type="ECO:0000256" key="9">
    <source>
        <dbReference type="ARBA" id="ARBA00022737"/>
    </source>
</evidence>
<keyword evidence="9" id="KW-0677">Repeat</keyword>
<keyword evidence="12" id="KW-0067">ATP-binding</keyword>
<keyword evidence="3" id="KW-0600">Photoreceptor protein</keyword>
<evidence type="ECO:0000256" key="7">
    <source>
        <dbReference type="ARBA" id="ARBA00022643"/>
    </source>
</evidence>
<dbReference type="InterPro" id="IPR001789">
    <property type="entry name" value="Sig_transdc_resp-reg_receiver"/>
</dbReference>
<keyword evidence="14" id="KW-0843">Virulence</keyword>
<keyword evidence="8" id="KW-0808">Transferase</keyword>
<evidence type="ECO:0000256" key="16">
    <source>
        <dbReference type="PROSITE-ProRule" id="PRU00169"/>
    </source>
</evidence>
<dbReference type="RefSeq" id="WP_098737661.1">
    <property type="nucleotide sequence ID" value="NZ_PDKW01000041.1"/>
</dbReference>
<gene>
    <name evidence="20" type="ORF">CRT60_16800</name>
</gene>
<evidence type="ECO:0000256" key="6">
    <source>
        <dbReference type="ARBA" id="ARBA00022630"/>
    </source>
</evidence>
<keyword evidence="11 20" id="KW-0418">Kinase</keyword>
<dbReference type="Pfam" id="PF07536">
    <property type="entry name" value="HWE_HK"/>
    <property type="match status" value="1"/>
</dbReference>
<evidence type="ECO:0000259" key="19">
    <source>
        <dbReference type="PROSITE" id="PS50113"/>
    </source>
</evidence>
<dbReference type="InterPro" id="IPR036890">
    <property type="entry name" value="HATPase_C_sf"/>
</dbReference>
<dbReference type="SMART" id="SM00448">
    <property type="entry name" value="REC"/>
    <property type="match status" value="1"/>
</dbReference>
<evidence type="ECO:0000256" key="2">
    <source>
        <dbReference type="ARBA" id="ARBA00012438"/>
    </source>
</evidence>
<dbReference type="Pfam" id="PF08447">
    <property type="entry name" value="PAS_3"/>
    <property type="match status" value="1"/>
</dbReference>
<dbReference type="Gene3D" id="3.30.565.10">
    <property type="entry name" value="Histidine kinase-like ATPase, C-terminal domain"/>
    <property type="match status" value="1"/>
</dbReference>
<evidence type="ECO:0000256" key="10">
    <source>
        <dbReference type="ARBA" id="ARBA00022741"/>
    </source>
</evidence>
<keyword evidence="7" id="KW-0288">FMN</keyword>
<evidence type="ECO:0000256" key="14">
    <source>
        <dbReference type="ARBA" id="ARBA00023026"/>
    </source>
</evidence>